<dbReference type="Gene3D" id="1.10.510.10">
    <property type="entry name" value="Transferase(Phosphotransferase) domain 1"/>
    <property type="match status" value="1"/>
</dbReference>
<dbReference type="PaxDb" id="2903-EOD35333"/>
<dbReference type="KEGG" id="ehx:EMIHUDRAFT_43279"/>
<dbReference type="InterPro" id="IPR011009">
    <property type="entry name" value="Kinase-like_dom_sf"/>
</dbReference>
<name>A0A0D3KHU8_EMIH1</name>
<keyword evidence="7" id="KW-1185">Reference proteome</keyword>
<evidence type="ECO:0000256" key="2">
    <source>
        <dbReference type="ARBA" id="ARBA00022840"/>
    </source>
</evidence>
<evidence type="ECO:0000256" key="1">
    <source>
        <dbReference type="ARBA" id="ARBA00022741"/>
    </source>
</evidence>
<dbReference type="RefSeq" id="XP_005787762.1">
    <property type="nucleotide sequence ID" value="XM_005787705.1"/>
</dbReference>
<dbReference type="Proteomes" id="UP000013827">
    <property type="component" value="Unassembled WGS sequence"/>
</dbReference>
<dbReference type="InterPro" id="IPR017441">
    <property type="entry name" value="Protein_kinase_ATP_BS"/>
</dbReference>
<dbReference type="SUPFAM" id="SSF56112">
    <property type="entry name" value="Protein kinase-like (PK-like)"/>
    <property type="match status" value="1"/>
</dbReference>
<keyword evidence="4" id="KW-0723">Serine/threonine-protein kinase</keyword>
<dbReference type="PROSITE" id="PS50011">
    <property type="entry name" value="PROTEIN_KINASE_DOM"/>
    <property type="match status" value="1"/>
</dbReference>
<dbReference type="AlphaFoldDB" id="A0A0D3KHU8"/>
<dbReference type="InterPro" id="IPR000719">
    <property type="entry name" value="Prot_kinase_dom"/>
</dbReference>
<dbReference type="eggNOG" id="KOG0032">
    <property type="taxonomic scope" value="Eukaryota"/>
</dbReference>
<dbReference type="EnsemblProtists" id="EOD35333">
    <property type="protein sequence ID" value="EOD35333"/>
    <property type="gene ID" value="EMIHUDRAFT_43279"/>
</dbReference>
<dbReference type="SMART" id="SM00220">
    <property type="entry name" value="S_TKc"/>
    <property type="match status" value="1"/>
</dbReference>
<dbReference type="CDD" id="cd05117">
    <property type="entry name" value="STKc_CAMK"/>
    <property type="match status" value="1"/>
</dbReference>
<dbReference type="InterPro" id="IPR008271">
    <property type="entry name" value="Ser/Thr_kinase_AS"/>
</dbReference>
<dbReference type="OMA" id="MGRAYNE"/>
<dbReference type="FunFam" id="1.10.510.10:FF:000571">
    <property type="entry name" value="Maternal embryonic leucine zipper kinase"/>
    <property type="match status" value="1"/>
</dbReference>
<dbReference type="PANTHER" id="PTHR24347">
    <property type="entry name" value="SERINE/THREONINE-PROTEIN KINASE"/>
    <property type="match status" value="1"/>
</dbReference>
<dbReference type="STRING" id="2903.R1DIJ4"/>
<dbReference type="Pfam" id="PF00069">
    <property type="entry name" value="Pkinase"/>
    <property type="match status" value="1"/>
</dbReference>
<feature type="binding site" evidence="3">
    <location>
        <position position="44"/>
    </location>
    <ligand>
        <name>ATP</name>
        <dbReference type="ChEBI" id="CHEBI:30616"/>
    </ligand>
</feature>
<keyword evidence="1 3" id="KW-0547">Nucleotide-binding</keyword>
<evidence type="ECO:0000256" key="4">
    <source>
        <dbReference type="RuleBase" id="RU000304"/>
    </source>
</evidence>
<protein>
    <recommendedName>
        <fullName evidence="5">Protein kinase domain-containing protein</fullName>
    </recommendedName>
</protein>
<dbReference type="PROSITE" id="PS00108">
    <property type="entry name" value="PROTEIN_KINASE_ST"/>
    <property type="match status" value="1"/>
</dbReference>
<comment type="similarity">
    <text evidence="4">Belongs to the protein kinase superfamily.</text>
</comment>
<keyword evidence="4" id="KW-0808">Transferase</keyword>
<reference evidence="6" key="2">
    <citation type="submission" date="2024-10" db="UniProtKB">
        <authorList>
            <consortium name="EnsemblProtists"/>
        </authorList>
    </citation>
    <scope>IDENTIFICATION</scope>
</reference>
<organism evidence="6 7">
    <name type="scientific">Emiliania huxleyi (strain CCMP1516)</name>
    <dbReference type="NCBI Taxonomy" id="280463"/>
    <lineage>
        <taxon>Eukaryota</taxon>
        <taxon>Haptista</taxon>
        <taxon>Haptophyta</taxon>
        <taxon>Prymnesiophyceae</taxon>
        <taxon>Isochrysidales</taxon>
        <taxon>Noelaerhabdaceae</taxon>
        <taxon>Emiliania</taxon>
    </lineage>
</organism>
<evidence type="ECO:0000313" key="6">
    <source>
        <dbReference type="EnsemblProtists" id="EOD35333"/>
    </source>
</evidence>
<dbReference type="Gene3D" id="3.30.200.20">
    <property type="entry name" value="Phosphorylase Kinase, domain 1"/>
    <property type="match status" value="1"/>
</dbReference>
<dbReference type="PROSITE" id="PS00107">
    <property type="entry name" value="PROTEIN_KINASE_ATP"/>
    <property type="match status" value="1"/>
</dbReference>
<accession>A0A0D3KHU8</accession>
<keyword evidence="2 3" id="KW-0067">ATP-binding</keyword>
<evidence type="ECO:0000256" key="3">
    <source>
        <dbReference type="PROSITE-ProRule" id="PRU10141"/>
    </source>
</evidence>
<evidence type="ECO:0000313" key="7">
    <source>
        <dbReference type="Proteomes" id="UP000013827"/>
    </source>
</evidence>
<dbReference type="GO" id="GO:0004674">
    <property type="term" value="F:protein serine/threonine kinase activity"/>
    <property type="evidence" value="ECO:0007669"/>
    <property type="project" value="UniProtKB-KW"/>
</dbReference>
<proteinExistence type="inferred from homology"/>
<sequence length="293" mass="32634">ASVHAHYAFGDTLGTGNFAKVIRATCRCATPHCRLAAGDTVAIKVVRKPLSRSAERRDMIRAEVEILRSVQHPNIVRLFEIFESEVKVYLVMEEVTGGELFDRIVQLGRYTEEDARYFTFKLLNAVLYLHDRKIVHRDLKPENILLASDAPGAELKLTDFGLSRIVALAPDGLRKTLRCGTPGYVAPEVLSRETSRAALSQYSTACDLWSVGVVVYILLSASPPFFGQTDAEMNARVRAGSYRFPHKYWEGISSSARDFLGRLLAVDPARRMTAAEALQHDWVVSIGVHTDDL</sequence>
<dbReference type="GO" id="GO:0005524">
    <property type="term" value="F:ATP binding"/>
    <property type="evidence" value="ECO:0007669"/>
    <property type="project" value="UniProtKB-UniRule"/>
</dbReference>
<dbReference type="FunFam" id="3.30.200.20:FF:000042">
    <property type="entry name" value="Aurora kinase A"/>
    <property type="match status" value="1"/>
</dbReference>
<keyword evidence="4" id="KW-0418">Kinase</keyword>
<dbReference type="GeneID" id="17280604"/>
<reference evidence="7" key="1">
    <citation type="journal article" date="2013" name="Nature">
        <title>Pan genome of the phytoplankton Emiliania underpins its global distribution.</title>
        <authorList>
            <person name="Read B.A."/>
            <person name="Kegel J."/>
            <person name="Klute M.J."/>
            <person name="Kuo A."/>
            <person name="Lefebvre S.C."/>
            <person name="Maumus F."/>
            <person name="Mayer C."/>
            <person name="Miller J."/>
            <person name="Monier A."/>
            <person name="Salamov A."/>
            <person name="Young J."/>
            <person name="Aguilar M."/>
            <person name="Claverie J.M."/>
            <person name="Frickenhaus S."/>
            <person name="Gonzalez K."/>
            <person name="Herman E.K."/>
            <person name="Lin Y.C."/>
            <person name="Napier J."/>
            <person name="Ogata H."/>
            <person name="Sarno A.F."/>
            <person name="Shmutz J."/>
            <person name="Schroeder D."/>
            <person name="de Vargas C."/>
            <person name="Verret F."/>
            <person name="von Dassow P."/>
            <person name="Valentin K."/>
            <person name="Van de Peer Y."/>
            <person name="Wheeler G."/>
            <person name="Dacks J.B."/>
            <person name="Delwiche C.F."/>
            <person name="Dyhrman S.T."/>
            <person name="Glockner G."/>
            <person name="John U."/>
            <person name="Richards T."/>
            <person name="Worden A.Z."/>
            <person name="Zhang X."/>
            <person name="Grigoriev I.V."/>
            <person name="Allen A.E."/>
            <person name="Bidle K."/>
            <person name="Borodovsky M."/>
            <person name="Bowler C."/>
            <person name="Brownlee C."/>
            <person name="Cock J.M."/>
            <person name="Elias M."/>
            <person name="Gladyshev V.N."/>
            <person name="Groth M."/>
            <person name="Guda C."/>
            <person name="Hadaegh A."/>
            <person name="Iglesias-Rodriguez M.D."/>
            <person name="Jenkins J."/>
            <person name="Jones B.M."/>
            <person name="Lawson T."/>
            <person name="Leese F."/>
            <person name="Lindquist E."/>
            <person name="Lobanov A."/>
            <person name="Lomsadze A."/>
            <person name="Malik S.B."/>
            <person name="Marsh M.E."/>
            <person name="Mackinder L."/>
            <person name="Mock T."/>
            <person name="Mueller-Roeber B."/>
            <person name="Pagarete A."/>
            <person name="Parker M."/>
            <person name="Probert I."/>
            <person name="Quesneville H."/>
            <person name="Raines C."/>
            <person name="Rensing S.A."/>
            <person name="Riano-Pachon D.M."/>
            <person name="Richier S."/>
            <person name="Rokitta S."/>
            <person name="Shiraiwa Y."/>
            <person name="Soanes D.M."/>
            <person name="van der Giezen M."/>
            <person name="Wahlund T.M."/>
            <person name="Williams B."/>
            <person name="Wilson W."/>
            <person name="Wolfe G."/>
            <person name="Wurch L.L."/>
        </authorList>
    </citation>
    <scope>NUCLEOTIDE SEQUENCE</scope>
</reference>
<evidence type="ECO:0000259" key="5">
    <source>
        <dbReference type="PROSITE" id="PS50011"/>
    </source>
</evidence>
<dbReference type="HOGENOM" id="CLU_000288_63_0_1"/>
<feature type="domain" description="Protein kinase" evidence="5">
    <location>
        <begin position="7"/>
        <end position="283"/>
    </location>
</feature>